<dbReference type="Proteomes" id="UP001140096">
    <property type="component" value="Unassembled WGS sequence"/>
</dbReference>
<proteinExistence type="predicted"/>
<reference evidence="1" key="1">
    <citation type="submission" date="2022-07" db="EMBL/GenBank/DDBJ databases">
        <title>Phylogenomic reconstructions and comparative analyses of Kickxellomycotina fungi.</title>
        <authorList>
            <person name="Reynolds N.K."/>
            <person name="Stajich J.E."/>
            <person name="Barry K."/>
            <person name="Grigoriev I.V."/>
            <person name="Crous P."/>
            <person name="Smith M.E."/>
        </authorList>
    </citation>
    <scope>NUCLEOTIDE SEQUENCE</scope>
    <source>
        <strain evidence="1">CBS 102833</strain>
    </source>
</reference>
<dbReference type="EC" id="3.1.26.5" evidence="1"/>
<gene>
    <name evidence="1" type="primary">POP4</name>
    <name evidence="1" type="ORF">H4S07_001980</name>
</gene>
<evidence type="ECO:0000313" key="2">
    <source>
        <dbReference type="Proteomes" id="UP001140096"/>
    </source>
</evidence>
<organism evidence="1 2">
    <name type="scientific">Coemansia furcata</name>
    <dbReference type="NCBI Taxonomy" id="417177"/>
    <lineage>
        <taxon>Eukaryota</taxon>
        <taxon>Fungi</taxon>
        <taxon>Fungi incertae sedis</taxon>
        <taxon>Zoopagomycota</taxon>
        <taxon>Kickxellomycotina</taxon>
        <taxon>Kickxellomycetes</taxon>
        <taxon>Kickxellales</taxon>
        <taxon>Kickxellaceae</taxon>
        <taxon>Coemansia</taxon>
    </lineage>
</organism>
<protein>
    <submittedName>
        <fullName evidence="1">RNase P/RNase MRP complex subunit</fullName>
        <ecNumber evidence="1">3.1.26.5</ecNumber>
    </submittedName>
</protein>
<sequence length="239" mass="26999">MSDNIPENIGFYTTLPSAIKTRSGGGMSQDVPLDASTQKFTPLFVERSVNTEVSDIRAQSAFKDRVEGRQLLLTNSFKDQGGENHTKQKKKRGGRKTITAKERRLLHVYDIPKEAQKYSLFQPLHLLWTAYVRGVIGDKKGEQMLGRVMRADMHGALLSVTRAKCPNYVGMRGIVAQETKNVFRIITPDDRLLVVPKAHCVFMVELPSQERCLIYGNQFVFRASDRASKKFKPKPSIDL</sequence>
<keyword evidence="1" id="KW-0378">Hydrolase</keyword>
<comment type="caution">
    <text evidence="1">The sequence shown here is derived from an EMBL/GenBank/DDBJ whole genome shotgun (WGS) entry which is preliminary data.</text>
</comment>
<evidence type="ECO:0000313" key="1">
    <source>
        <dbReference type="EMBL" id="KAJ2811574.1"/>
    </source>
</evidence>
<dbReference type="EMBL" id="JANBUP010000406">
    <property type="protein sequence ID" value="KAJ2811574.1"/>
    <property type="molecule type" value="Genomic_DNA"/>
</dbReference>
<name>A0ACC1LLB8_9FUNG</name>
<accession>A0ACC1LLB8</accession>
<keyword evidence="2" id="KW-1185">Reference proteome</keyword>